<dbReference type="InterPro" id="IPR016181">
    <property type="entry name" value="Acyl_CoA_acyltransferase"/>
</dbReference>
<comment type="caution">
    <text evidence="4">The sequence shown here is derived from an EMBL/GenBank/DDBJ whole genome shotgun (WGS) entry which is preliminary data.</text>
</comment>
<keyword evidence="2 4" id="KW-0012">Acyltransferase</keyword>
<dbReference type="Pfam" id="PF00583">
    <property type="entry name" value="Acetyltransf_1"/>
    <property type="match status" value="1"/>
</dbReference>
<feature type="domain" description="N-acetyltransferase" evidence="3">
    <location>
        <begin position="2"/>
        <end position="135"/>
    </location>
</feature>
<proteinExistence type="predicted"/>
<dbReference type="GO" id="GO:0016746">
    <property type="term" value="F:acyltransferase activity"/>
    <property type="evidence" value="ECO:0007669"/>
    <property type="project" value="UniProtKB-KW"/>
</dbReference>
<dbReference type="PANTHER" id="PTHR43626">
    <property type="entry name" value="ACYL-COA N-ACYLTRANSFERASE"/>
    <property type="match status" value="1"/>
</dbReference>
<evidence type="ECO:0000313" key="5">
    <source>
        <dbReference type="Proteomes" id="UP001595692"/>
    </source>
</evidence>
<name>A0ABV8CKF9_9GAMM</name>
<evidence type="ECO:0000256" key="1">
    <source>
        <dbReference type="ARBA" id="ARBA00022679"/>
    </source>
</evidence>
<dbReference type="Proteomes" id="UP001595692">
    <property type="component" value="Unassembled WGS sequence"/>
</dbReference>
<dbReference type="InterPro" id="IPR045039">
    <property type="entry name" value="NSI-like"/>
</dbReference>
<evidence type="ECO:0000259" key="3">
    <source>
        <dbReference type="PROSITE" id="PS51186"/>
    </source>
</evidence>
<reference evidence="5" key="1">
    <citation type="journal article" date="2019" name="Int. J. Syst. Evol. Microbiol.">
        <title>The Global Catalogue of Microorganisms (GCM) 10K type strain sequencing project: providing services to taxonomists for standard genome sequencing and annotation.</title>
        <authorList>
            <consortium name="The Broad Institute Genomics Platform"/>
            <consortium name="The Broad Institute Genome Sequencing Center for Infectious Disease"/>
            <person name="Wu L."/>
            <person name="Ma J."/>
        </authorList>
    </citation>
    <scope>NUCLEOTIDE SEQUENCE [LARGE SCALE GENOMIC DNA]</scope>
    <source>
        <strain evidence="5">CCUG 54939</strain>
    </source>
</reference>
<dbReference type="PANTHER" id="PTHR43626:SF4">
    <property type="entry name" value="GCN5-RELATED N-ACETYLTRANSFERASE 2, CHLOROPLASTIC"/>
    <property type="match status" value="1"/>
</dbReference>
<protein>
    <submittedName>
        <fullName evidence="4">GNAT family N-acetyltransferase</fullName>
        <ecNumber evidence="4">2.3.-.-</ecNumber>
    </submittedName>
</protein>
<dbReference type="SUPFAM" id="SSF55729">
    <property type="entry name" value="Acyl-CoA N-acyltransferases (Nat)"/>
    <property type="match status" value="1"/>
</dbReference>
<evidence type="ECO:0000313" key="4">
    <source>
        <dbReference type="EMBL" id="MFC3912485.1"/>
    </source>
</evidence>
<dbReference type="Gene3D" id="3.40.630.30">
    <property type="match status" value="1"/>
</dbReference>
<dbReference type="EMBL" id="JBHSAF010000001">
    <property type="protein sequence ID" value="MFC3912485.1"/>
    <property type="molecule type" value="Genomic_DNA"/>
</dbReference>
<dbReference type="CDD" id="cd04301">
    <property type="entry name" value="NAT_SF"/>
    <property type="match status" value="1"/>
</dbReference>
<keyword evidence="5" id="KW-1185">Reference proteome</keyword>
<evidence type="ECO:0000256" key="2">
    <source>
        <dbReference type="ARBA" id="ARBA00023315"/>
    </source>
</evidence>
<dbReference type="PROSITE" id="PS51186">
    <property type="entry name" value="GNAT"/>
    <property type="match status" value="1"/>
</dbReference>
<accession>A0ABV8CKF9</accession>
<keyword evidence="1 4" id="KW-0808">Transferase</keyword>
<organism evidence="4 5">
    <name type="scientific">Pseudaeromonas sharmana</name>
    <dbReference type="NCBI Taxonomy" id="328412"/>
    <lineage>
        <taxon>Bacteria</taxon>
        <taxon>Pseudomonadati</taxon>
        <taxon>Pseudomonadota</taxon>
        <taxon>Gammaproteobacteria</taxon>
        <taxon>Aeromonadales</taxon>
        <taxon>Aeromonadaceae</taxon>
        <taxon>Pseudaeromonas</taxon>
    </lineage>
</organism>
<dbReference type="InterPro" id="IPR000182">
    <property type="entry name" value="GNAT_dom"/>
</dbReference>
<sequence>MMTIRFATDQHFQAADLQALFLSVGWSSGQYPQSLQVAMQNSHSVVSAWHGQRLVGLMNALSDGAMTAYFHYLLVHPDYQHQGIGRKLVAQMLERYQACARKVLIAYDAEIGFYQHCGFVVGTGKTPLFVTTLTT</sequence>
<dbReference type="EC" id="2.3.-.-" evidence="4"/>
<gene>
    <name evidence="4" type="ORF">ACFOSS_03255</name>
</gene>